<name>A0A3L9ZX27_9BACT</name>
<evidence type="ECO:0000256" key="2">
    <source>
        <dbReference type="SAM" id="Phobius"/>
    </source>
</evidence>
<gene>
    <name evidence="3" type="ORF">JN00_0586</name>
</gene>
<dbReference type="Proteomes" id="UP000267246">
    <property type="component" value="Unassembled WGS sequence"/>
</dbReference>
<evidence type="ECO:0000256" key="1">
    <source>
        <dbReference type="SAM" id="MobiDB-lite"/>
    </source>
</evidence>
<dbReference type="EMBL" id="REFI01000012">
    <property type="protein sequence ID" value="RMA77421.1"/>
    <property type="molecule type" value="Genomic_DNA"/>
</dbReference>
<evidence type="ECO:0000313" key="4">
    <source>
        <dbReference type="Proteomes" id="UP000267246"/>
    </source>
</evidence>
<keyword evidence="2" id="KW-0472">Membrane</keyword>
<dbReference type="RefSeq" id="WP_121941021.1">
    <property type="nucleotide sequence ID" value="NZ_CP137846.1"/>
</dbReference>
<comment type="caution">
    <text evidence="3">The sequence shown here is derived from an EMBL/GenBank/DDBJ whole genome shotgun (WGS) entry which is preliminary data.</text>
</comment>
<proteinExistence type="predicted"/>
<dbReference type="AlphaFoldDB" id="A0A3L9ZX27"/>
<feature type="region of interest" description="Disordered" evidence="1">
    <location>
        <begin position="1"/>
        <end position="20"/>
    </location>
</feature>
<organism evidence="3 4">
    <name type="scientific">Metamycoplasma subdolum</name>
    <dbReference type="NCBI Taxonomy" id="92407"/>
    <lineage>
        <taxon>Bacteria</taxon>
        <taxon>Bacillati</taxon>
        <taxon>Mycoplasmatota</taxon>
        <taxon>Mycoplasmoidales</taxon>
        <taxon>Metamycoplasmataceae</taxon>
        <taxon>Metamycoplasma</taxon>
    </lineage>
</organism>
<evidence type="ECO:0000313" key="3">
    <source>
        <dbReference type="EMBL" id="RMA77421.1"/>
    </source>
</evidence>
<feature type="transmembrane region" description="Helical" evidence="2">
    <location>
        <begin position="48"/>
        <end position="68"/>
    </location>
</feature>
<keyword evidence="4" id="KW-1185">Reference proteome</keyword>
<reference evidence="3 4" key="1">
    <citation type="submission" date="2018-10" db="EMBL/GenBank/DDBJ databases">
        <title>Genomic Encyclopedia of Archaeal and Bacterial Type Strains, Phase II (KMG-II): from individual species to whole genera.</title>
        <authorList>
            <person name="Goeker M."/>
        </authorList>
    </citation>
    <scope>NUCLEOTIDE SEQUENCE [LARGE SCALE GENOMIC DNA]</scope>
    <source>
        <strain evidence="3 4">ATCC 29870</strain>
    </source>
</reference>
<protein>
    <submittedName>
        <fullName evidence="3">Uncharacterized protein</fullName>
    </submittedName>
</protein>
<sequence>MWKKRKQNPNEYPEEDLDNLSKDVSVDDQIKYSEIGRKIERKKKIKRWVFFGLSIVGITTVVVVAFSIKPPKNELRQWKADANIIKYDKIKDYVTIANRAARTDISVDDMLKSLSLNPSLENKDLEPYGIKILDSNYAVSLYNISVNTYKKDIISFDIYLSEKFNPSNFAVITNFELTNLLPTKAKPYGDKDAIKSYLDNLSFSLTLTSSEKVEQLNETNKILAKINSETDILLKNRIFLENFKVNNLLFGWRLFEFEGNLETEIKDNAIFLKFKSRPYRISRAEAKYGTKKYVYAIYETIEDSSLVYSKALEIKQKKI</sequence>
<accession>A0A3L9ZX27</accession>
<keyword evidence="2" id="KW-1133">Transmembrane helix</keyword>
<keyword evidence="2" id="KW-0812">Transmembrane</keyword>